<protein>
    <submittedName>
        <fullName evidence="1">Uncharacterized protein</fullName>
    </submittedName>
</protein>
<evidence type="ECO:0000313" key="2">
    <source>
        <dbReference type="Proteomes" id="UP000007350"/>
    </source>
</evidence>
<reference evidence="1 2" key="1">
    <citation type="journal article" date="2012" name="BMC Genomics">
        <title>Comparative genomic analysis of human infective Trypanosoma cruzi lineages with the bat-restricted subspecies T. cruzi marinkellei.</title>
        <authorList>
            <person name="Franzen O."/>
            <person name="Talavera-Lopez C."/>
            <person name="Ochaya S."/>
            <person name="Butler C.E."/>
            <person name="Messenger L.A."/>
            <person name="Lewis M.D."/>
            <person name="Llewellyn M.S."/>
            <person name="Marinkelle C.J."/>
            <person name="Tyler K.M."/>
            <person name="Miles M.A."/>
            <person name="Andersson B."/>
        </authorList>
    </citation>
    <scope>NUCLEOTIDE SEQUENCE [LARGE SCALE GENOMIC DNA]</scope>
    <source>
        <strain evidence="1 2">B7</strain>
    </source>
</reference>
<dbReference type="OrthoDB" id="248563at2759"/>
<sequence length="262" mass="30042">MAEQNSFHSSHEVRPSLWALRYIALHPVSLTCVALRQLIVVAEEKRRQSISEHDREVEVLLSRFVEWPLPVLTRCASILHVFRGVVKGWINTVQATAPSPPTRSQLSTSPAATSYQRLYNICLWQRRHPLFILTPVLDTFGVRLSCQALNDMLEALSDYIVGSLNDIPHLLRCDVLMTYPRLPFHQQLQLMKSFRMGYVLEECEAPPPPPPPPPELYIGEHVRHVPPRFGSHHISAEKYVELRRAFELHKRAGIRRLLACTP</sequence>
<keyword evidence="2" id="KW-1185">Reference proteome</keyword>
<name>K2MVQ0_TRYCR</name>
<dbReference type="EMBL" id="AHKC01020591">
    <property type="protein sequence ID" value="EKF26471.1"/>
    <property type="molecule type" value="Genomic_DNA"/>
</dbReference>
<proteinExistence type="predicted"/>
<gene>
    <name evidence="1" type="ORF">MOQ_009830</name>
</gene>
<dbReference type="AlphaFoldDB" id="K2MVQ0"/>
<comment type="caution">
    <text evidence="1">The sequence shown here is derived from an EMBL/GenBank/DDBJ whole genome shotgun (WGS) entry which is preliminary data.</text>
</comment>
<dbReference type="Proteomes" id="UP000007350">
    <property type="component" value="Unassembled WGS sequence"/>
</dbReference>
<evidence type="ECO:0000313" key="1">
    <source>
        <dbReference type="EMBL" id="EKF26471.1"/>
    </source>
</evidence>
<accession>K2MVQ0</accession>
<organism evidence="1 2">
    <name type="scientific">Trypanosoma cruzi marinkellei</name>
    <dbReference type="NCBI Taxonomy" id="85056"/>
    <lineage>
        <taxon>Eukaryota</taxon>
        <taxon>Discoba</taxon>
        <taxon>Euglenozoa</taxon>
        <taxon>Kinetoplastea</taxon>
        <taxon>Metakinetoplastina</taxon>
        <taxon>Trypanosomatida</taxon>
        <taxon>Trypanosomatidae</taxon>
        <taxon>Trypanosoma</taxon>
        <taxon>Schizotrypanum</taxon>
    </lineage>
</organism>